<organism evidence="3 4">
    <name type="scientific">Acinetobacter johnsonii</name>
    <dbReference type="NCBI Taxonomy" id="40214"/>
    <lineage>
        <taxon>Bacteria</taxon>
        <taxon>Pseudomonadati</taxon>
        <taxon>Pseudomonadota</taxon>
        <taxon>Gammaproteobacteria</taxon>
        <taxon>Moraxellales</taxon>
        <taxon>Moraxellaceae</taxon>
        <taxon>Acinetobacter</taxon>
    </lineage>
</organism>
<gene>
    <name evidence="3" type="primary">hdl IVa</name>
    <name evidence="3" type="ORF">ACNJC6_03460</name>
</gene>
<dbReference type="RefSeq" id="WP_087014990.1">
    <property type="nucleotide sequence ID" value="NZ_FUUY01000019.1"/>
</dbReference>
<dbReference type="Pfam" id="PF00702">
    <property type="entry name" value="Hydrolase"/>
    <property type="match status" value="1"/>
</dbReference>
<proteinExistence type="inferred from homology"/>
<accession>A0A1R7QHL6</accession>
<dbReference type="GO" id="GO:0018784">
    <property type="term" value="F:(S)-2-haloacid dehalogenase activity"/>
    <property type="evidence" value="ECO:0007669"/>
    <property type="project" value="UniProtKB-EC"/>
</dbReference>
<dbReference type="SFLD" id="SFLDG01129">
    <property type="entry name" value="C1.5:_HAD__Beta-PGM__Phosphata"/>
    <property type="match status" value="1"/>
</dbReference>
<comment type="similarity">
    <text evidence="1">Belongs to the HAD-like hydrolase superfamily. S-2-haloalkanoic acid dehalogenase family.</text>
</comment>
<dbReference type="EMBL" id="FUUY01000019">
    <property type="protein sequence ID" value="SJX23780.1"/>
    <property type="molecule type" value="Genomic_DNA"/>
</dbReference>
<dbReference type="SUPFAM" id="SSF56784">
    <property type="entry name" value="HAD-like"/>
    <property type="match status" value="1"/>
</dbReference>
<evidence type="ECO:0000313" key="3">
    <source>
        <dbReference type="EMBL" id="SJX23780.1"/>
    </source>
</evidence>
<sequence length="236" mass="26709">MLHSPKIKVLAFDIFGTVVDWHSSIVQEVERLALNIDTNQFTLDWRAGYRPAMDQVLSGQQPWTSIDDIHRLILDELLVKYQISTLSEAQKNDLNFIWHRLNPWPDTVAALNQLKQDYIICTLSNGNIRLLVDLAKYAKLPWDTIFSAENFKAYKPSPKTYLGVADLLNVTPRQVMMVATHQDDLAAARGCGLRTAYIERPFEYGAAQLKDSSPCIGNNLHATDLLNLVSLLKEKA</sequence>
<dbReference type="InterPro" id="IPR006328">
    <property type="entry name" value="2-HAD"/>
</dbReference>
<reference evidence="3 4" key="1">
    <citation type="submission" date="2017-02" db="EMBL/GenBank/DDBJ databases">
        <authorList>
            <person name="Peterson S.W."/>
        </authorList>
    </citation>
    <scope>NUCLEOTIDE SEQUENCE [LARGE SCALE GENOMIC DNA]</scope>
    <source>
        <strain evidence="3">C6</strain>
    </source>
</reference>
<evidence type="ECO:0000256" key="1">
    <source>
        <dbReference type="ARBA" id="ARBA00008106"/>
    </source>
</evidence>
<dbReference type="PANTHER" id="PTHR43316">
    <property type="entry name" value="HYDROLASE, HALOACID DELAHOGENASE-RELATED"/>
    <property type="match status" value="1"/>
</dbReference>
<dbReference type="InterPro" id="IPR006439">
    <property type="entry name" value="HAD-SF_hydro_IA"/>
</dbReference>
<evidence type="ECO:0000313" key="4">
    <source>
        <dbReference type="Proteomes" id="UP000196240"/>
    </source>
</evidence>
<dbReference type="AlphaFoldDB" id="A0A1R7QHL6"/>
<dbReference type="SFLD" id="SFLDS00003">
    <property type="entry name" value="Haloacid_Dehalogenase"/>
    <property type="match status" value="1"/>
</dbReference>
<dbReference type="Gene3D" id="1.10.150.240">
    <property type="entry name" value="Putative phosphatase, domain 2"/>
    <property type="match status" value="1"/>
</dbReference>
<name>A0A1R7QHL6_ACIJO</name>
<dbReference type="PANTHER" id="PTHR43316:SF3">
    <property type="entry name" value="HALOACID DEHALOGENASE, TYPE II (AFU_ORTHOLOGUE AFUA_2G07750)-RELATED"/>
    <property type="match status" value="1"/>
</dbReference>
<dbReference type="InterPro" id="IPR036412">
    <property type="entry name" value="HAD-like_sf"/>
</dbReference>
<dbReference type="Proteomes" id="UP000196240">
    <property type="component" value="Unassembled WGS sequence"/>
</dbReference>
<keyword evidence="2 3" id="KW-0378">Hydrolase</keyword>
<protein>
    <submittedName>
        <fullName evidence="3">(S)-2-haloacid dehalogenase 4A</fullName>
        <ecNumber evidence="3">3.8.1.2</ecNumber>
    </submittedName>
</protein>
<dbReference type="NCBIfam" id="TIGR01428">
    <property type="entry name" value="HAD_type_II"/>
    <property type="match status" value="1"/>
</dbReference>
<dbReference type="EC" id="3.8.1.2" evidence="3"/>
<evidence type="ECO:0000256" key="2">
    <source>
        <dbReference type="ARBA" id="ARBA00022801"/>
    </source>
</evidence>
<dbReference type="NCBIfam" id="TIGR01493">
    <property type="entry name" value="HAD-SF-IA-v2"/>
    <property type="match status" value="1"/>
</dbReference>
<dbReference type="Gene3D" id="3.40.50.1000">
    <property type="entry name" value="HAD superfamily/HAD-like"/>
    <property type="match status" value="1"/>
</dbReference>
<dbReference type="InterPro" id="IPR023214">
    <property type="entry name" value="HAD_sf"/>
</dbReference>
<dbReference type="InterPro" id="IPR023198">
    <property type="entry name" value="PGP-like_dom2"/>
</dbReference>
<dbReference type="InterPro" id="IPR051540">
    <property type="entry name" value="S-2-haloacid_dehalogenase"/>
</dbReference>
<dbReference type="PRINTS" id="PR00413">
    <property type="entry name" value="HADHALOGNASE"/>
</dbReference>